<reference evidence="2" key="1">
    <citation type="submission" date="2019-02" db="EMBL/GenBank/DDBJ databases">
        <authorList>
            <person name="Li S.-H."/>
        </authorList>
    </citation>
    <scope>NUCLEOTIDE SEQUENCE</scope>
    <source>
        <strain evidence="2">IMCC11814</strain>
    </source>
</reference>
<organism evidence="2 3">
    <name type="scientific">Candidatus Marimicrobium litorale</name>
    <dbReference type="NCBI Taxonomy" id="2518991"/>
    <lineage>
        <taxon>Bacteria</taxon>
        <taxon>Pseudomonadati</taxon>
        <taxon>Pseudomonadota</taxon>
        <taxon>Gammaproteobacteria</taxon>
        <taxon>Cellvibrionales</taxon>
        <taxon>Halieaceae</taxon>
        <taxon>Marimicrobium</taxon>
    </lineage>
</organism>
<dbReference type="InterPro" id="IPR025738">
    <property type="entry name" value="BatD"/>
</dbReference>
<proteinExistence type="predicted"/>
<dbReference type="RefSeq" id="WP_279250097.1">
    <property type="nucleotide sequence ID" value="NZ_SHNO01000001.1"/>
</dbReference>
<dbReference type="EMBL" id="SHNO01000001">
    <property type="protein sequence ID" value="MCX2978403.1"/>
    <property type="molecule type" value="Genomic_DNA"/>
</dbReference>
<accession>A0ABT3T802</accession>
<feature type="transmembrane region" description="Helical" evidence="1">
    <location>
        <begin position="298"/>
        <end position="320"/>
    </location>
</feature>
<sequence length="363" mass="39750">MMHKEATGQALFHALAIIIFFLSPHTTANTLKAMEDSGHLRINSYIEPARTIVPGQRIALTLEIATTTWFTAGTKIVIPEVHNLIILQTEQFAANATETRDGQTWVIQRWTLDVYPQHAGNFSIESIAVQVQVNSGDGSNTKGSLFSPPVTFLVTLPEALSEADSWTAAPAFRVIQRFDRDLKKLAVGDAFQQIITFEAADVRAMMLPNYVAELLPGLAAYPAPPELDNSVNRGQIRAERRIQISYIAEQPGAYVLAGRDYLWWDTTRQALSLLSIPPTGFTVAGTNPARKTRPGGTLTVMSIAIGALVLAFTFLALRLAKSSLPASAWRALRAAITRATQQWSEWRKPALGTRLNPGGSDED</sequence>
<evidence type="ECO:0000313" key="2">
    <source>
        <dbReference type="EMBL" id="MCX2978403.1"/>
    </source>
</evidence>
<protein>
    <recommendedName>
        <fullName evidence="4">Oxygen tolerance</fullName>
    </recommendedName>
</protein>
<evidence type="ECO:0000313" key="3">
    <source>
        <dbReference type="Proteomes" id="UP001143304"/>
    </source>
</evidence>
<keyword evidence="3" id="KW-1185">Reference proteome</keyword>
<keyword evidence="1" id="KW-0812">Transmembrane</keyword>
<name>A0ABT3T802_9GAMM</name>
<keyword evidence="1" id="KW-1133">Transmembrane helix</keyword>
<dbReference type="PANTHER" id="PTHR40940">
    <property type="entry name" value="PROTEIN BATD-RELATED"/>
    <property type="match status" value="1"/>
</dbReference>
<comment type="caution">
    <text evidence="2">The sequence shown here is derived from an EMBL/GenBank/DDBJ whole genome shotgun (WGS) entry which is preliminary data.</text>
</comment>
<gene>
    <name evidence="2" type="ORF">EYC82_13635</name>
</gene>
<dbReference type="PANTHER" id="PTHR40940:SF1">
    <property type="entry name" value="PROTEIN BATD"/>
    <property type="match status" value="1"/>
</dbReference>
<evidence type="ECO:0000256" key="1">
    <source>
        <dbReference type="SAM" id="Phobius"/>
    </source>
</evidence>
<evidence type="ECO:0008006" key="4">
    <source>
        <dbReference type="Google" id="ProtNLM"/>
    </source>
</evidence>
<keyword evidence="1" id="KW-0472">Membrane</keyword>
<dbReference type="Proteomes" id="UP001143304">
    <property type="component" value="Unassembled WGS sequence"/>
</dbReference>